<dbReference type="CDD" id="cd16651">
    <property type="entry name" value="SPL-RING_NSE2"/>
    <property type="match status" value="1"/>
</dbReference>
<dbReference type="GO" id="GO:0005634">
    <property type="term" value="C:nucleus"/>
    <property type="evidence" value="ECO:0007669"/>
    <property type="project" value="UniProtKB-SubCell"/>
</dbReference>
<organism evidence="15">
    <name type="scientific">Tabanus bromius</name>
    <name type="common">Band-eyed brown horse fly</name>
    <dbReference type="NCBI Taxonomy" id="304241"/>
    <lineage>
        <taxon>Eukaryota</taxon>
        <taxon>Metazoa</taxon>
        <taxon>Ecdysozoa</taxon>
        <taxon>Arthropoda</taxon>
        <taxon>Hexapoda</taxon>
        <taxon>Insecta</taxon>
        <taxon>Pterygota</taxon>
        <taxon>Neoptera</taxon>
        <taxon>Endopterygota</taxon>
        <taxon>Diptera</taxon>
        <taxon>Brachycera</taxon>
        <taxon>Tabanomorpha</taxon>
        <taxon>Tabanoidea</taxon>
        <taxon>Tabanidae</taxon>
        <taxon>Tabanus</taxon>
    </lineage>
</organism>
<accession>A0A0K8TKM8</accession>
<feature type="non-terminal residue" evidence="15">
    <location>
        <position position="187"/>
    </location>
</feature>
<dbReference type="InterPro" id="IPR004181">
    <property type="entry name" value="Znf_MIZ"/>
</dbReference>
<evidence type="ECO:0000256" key="3">
    <source>
        <dbReference type="ARBA" id="ARBA00008212"/>
    </source>
</evidence>
<keyword evidence="6" id="KW-0479">Metal-binding</keyword>
<comment type="subcellular location">
    <subcellularLocation>
        <location evidence="1">Nucleus</location>
    </subcellularLocation>
</comment>
<protein>
    <recommendedName>
        <fullName evidence="4">E3 SUMO-protein ligase NSE2</fullName>
    </recommendedName>
    <alternativeName>
        <fullName evidence="11">E3 SUMO-protein transferase NSE2</fullName>
    </alternativeName>
    <alternativeName>
        <fullName evidence="12">Non-structural maintenance of chromosomes element 2 homolog</fullName>
    </alternativeName>
</protein>
<keyword evidence="9" id="KW-0862">Zinc</keyword>
<comment type="similarity">
    <text evidence="3">Belongs to the NSE2 family.</text>
</comment>
<feature type="domain" description="SP-RING-type" evidence="14">
    <location>
        <begin position="109"/>
        <end position="187"/>
    </location>
</feature>
<evidence type="ECO:0000256" key="7">
    <source>
        <dbReference type="ARBA" id="ARBA00022771"/>
    </source>
</evidence>
<sequence>FSQHISSALSSLSKTALLATQYGDEETQNMAQYLKLAETLCATEMRARQSEEAISKTREATTVAEFDKIYSEATNGKKSDASAKNSKRYKEFSKEIKEIMETEEAASRPDGDMEMEIEISDIDPISKRPMENPVKNKKCGHHYEKSAVMEALKVNYRLRCPVAGCPTKDFVKQSDLVADPEFAKAIM</sequence>
<dbReference type="GO" id="GO:0061665">
    <property type="term" value="F:SUMO ligase activity"/>
    <property type="evidence" value="ECO:0007669"/>
    <property type="project" value="TreeGrafter"/>
</dbReference>
<evidence type="ECO:0000256" key="13">
    <source>
        <dbReference type="PROSITE-ProRule" id="PRU00452"/>
    </source>
</evidence>
<evidence type="ECO:0000256" key="11">
    <source>
        <dbReference type="ARBA" id="ARBA00031731"/>
    </source>
</evidence>
<keyword evidence="7 13" id="KW-0863">Zinc-finger</keyword>
<evidence type="ECO:0000259" key="14">
    <source>
        <dbReference type="PROSITE" id="PS51044"/>
    </source>
</evidence>
<evidence type="ECO:0000256" key="6">
    <source>
        <dbReference type="ARBA" id="ARBA00022723"/>
    </source>
</evidence>
<dbReference type="PANTHER" id="PTHR21330:SF1">
    <property type="entry name" value="E3 SUMO-PROTEIN LIGASE NSE2"/>
    <property type="match status" value="1"/>
</dbReference>
<dbReference type="GO" id="GO:0016925">
    <property type="term" value="P:protein sumoylation"/>
    <property type="evidence" value="ECO:0007669"/>
    <property type="project" value="UniProtKB-UniPathway"/>
</dbReference>
<keyword evidence="5" id="KW-0808">Transferase</keyword>
<dbReference type="GO" id="GO:0030915">
    <property type="term" value="C:Smc5-Smc6 complex"/>
    <property type="evidence" value="ECO:0007669"/>
    <property type="project" value="InterPro"/>
</dbReference>
<dbReference type="InterPro" id="IPR013083">
    <property type="entry name" value="Znf_RING/FYVE/PHD"/>
</dbReference>
<evidence type="ECO:0000256" key="12">
    <source>
        <dbReference type="ARBA" id="ARBA00032533"/>
    </source>
</evidence>
<dbReference type="Gene3D" id="3.30.40.10">
    <property type="entry name" value="Zinc/RING finger domain, C3HC4 (zinc finger)"/>
    <property type="match status" value="1"/>
</dbReference>
<dbReference type="GO" id="GO:0008270">
    <property type="term" value="F:zinc ion binding"/>
    <property type="evidence" value="ECO:0007669"/>
    <property type="project" value="UniProtKB-KW"/>
</dbReference>
<dbReference type="Pfam" id="PF11789">
    <property type="entry name" value="zf-Nse"/>
    <property type="match status" value="1"/>
</dbReference>
<evidence type="ECO:0000256" key="4">
    <source>
        <dbReference type="ARBA" id="ARBA00020923"/>
    </source>
</evidence>
<evidence type="ECO:0000256" key="1">
    <source>
        <dbReference type="ARBA" id="ARBA00004123"/>
    </source>
</evidence>
<evidence type="ECO:0000256" key="9">
    <source>
        <dbReference type="ARBA" id="ARBA00022833"/>
    </source>
</evidence>
<feature type="non-terminal residue" evidence="15">
    <location>
        <position position="1"/>
    </location>
</feature>
<dbReference type="AlphaFoldDB" id="A0A0K8TKM8"/>
<keyword evidence="10" id="KW-0539">Nucleus</keyword>
<dbReference type="PANTHER" id="PTHR21330">
    <property type="entry name" value="E3 SUMO-PROTEIN LIGASE NSE2"/>
    <property type="match status" value="1"/>
</dbReference>
<dbReference type="UniPathway" id="UPA00886"/>
<evidence type="ECO:0000256" key="10">
    <source>
        <dbReference type="ARBA" id="ARBA00023242"/>
    </source>
</evidence>
<dbReference type="PROSITE" id="PS51044">
    <property type="entry name" value="ZF_SP_RING"/>
    <property type="match status" value="1"/>
</dbReference>
<evidence type="ECO:0000256" key="8">
    <source>
        <dbReference type="ARBA" id="ARBA00022786"/>
    </source>
</evidence>
<dbReference type="GO" id="GO:0000724">
    <property type="term" value="P:double-strand break repair via homologous recombination"/>
    <property type="evidence" value="ECO:0007669"/>
    <property type="project" value="InterPro"/>
</dbReference>
<keyword evidence="8" id="KW-0833">Ubl conjugation pathway</keyword>
<dbReference type="EMBL" id="GDAI01002734">
    <property type="protein sequence ID" value="JAI14869.1"/>
    <property type="molecule type" value="mRNA"/>
</dbReference>
<comment type="pathway">
    <text evidence="2">Protein modification; protein sumoylation.</text>
</comment>
<proteinExistence type="evidence at transcript level"/>
<evidence type="ECO:0000256" key="5">
    <source>
        <dbReference type="ARBA" id="ARBA00022679"/>
    </source>
</evidence>
<evidence type="ECO:0000313" key="15">
    <source>
        <dbReference type="EMBL" id="JAI14869.1"/>
    </source>
</evidence>
<dbReference type="SUPFAM" id="SSF57850">
    <property type="entry name" value="RING/U-box"/>
    <property type="match status" value="1"/>
</dbReference>
<name>A0A0K8TKM8_TABBR</name>
<reference evidence="15" key="1">
    <citation type="journal article" date="2015" name="Insect Biochem. Mol. Biol.">
        <title>An insight into the sialome of the horse fly, Tabanus bromius.</title>
        <authorList>
            <person name="Ribeiro J.M."/>
            <person name="Kazimirova M."/>
            <person name="Takac P."/>
            <person name="Andersen J.F."/>
            <person name="Francischetti I.M."/>
        </authorList>
    </citation>
    <scope>NUCLEOTIDE SEQUENCE</scope>
</reference>
<evidence type="ECO:0000256" key="2">
    <source>
        <dbReference type="ARBA" id="ARBA00004718"/>
    </source>
</evidence>
<dbReference type="InterPro" id="IPR026846">
    <property type="entry name" value="Nse2(Mms21)"/>
</dbReference>